<dbReference type="Pfam" id="PF07965">
    <property type="entry name" value="Integrin_B_tail"/>
    <property type="match status" value="1"/>
</dbReference>
<dbReference type="InterPro" id="IPR036465">
    <property type="entry name" value="vWFA_dom_sf"/>
</dbReference>
<keyword evidence="5 18" id="KW-0812">Transmembrane</keyword>
<dbReference type="GO" id="GO:0033627">
    <property type="term" value="P:cell adhesion mediated by integrin"/>
    <property type="evidence" value="ECO:0007669"/>
    <property type="project" value="TreeGrafter"/>
</dbReference>
<evidence type="ECO:0000256" key="12">
    <source>
        <dbReference type="ARBA" id="ARBA00022989"/>
    </source>
</evidence>
<feature type="disulfide bond" evidence="17">
    <location>
        <begin position="642"/>
        <end position="649"/>
    </location>
</feature>
<dbReference type="InterPro" id="IPR057243">
    <property type="entry name" value="Integrin_I-EGF_CS"/>
</dbReference>
<dbReference type="InterPro" id="IPR012896">
    <property type="entry name" value="Integrin_bsu_tail"/>
</dbReference>
<evidence type="ECO:0000259" key="20">
    <source>
        <dbReference type="SMART" id="SM00187"/>
    </source>
</evidence>
<feature type="disulfide bond" evidence="17">
    <location>
        <begin position="98"/>
        <end position="108"/>
    </location>
</feature>
<evidence type="ECO:0000259" key="22">
    <source>
        <dbReference type="SMART" id="SM01242"/>
    </source>
</evidence>
<evidence type="ECO:0000256" key="7">
    <source>
        <dbReference type="ARBA" id="ARBA00022729"/>
    </source>
</evidence>
<feature type="disulfide bond" evidence="17">
    <location>
        <begin position="619"/>
        <end position="629"/>
    </location>
</feature>
<evidence type="ECO:0000256" key="19">
    <source>
        <dbReference type="SAM" id="Phobius"/>
    </source>
</evidence>
<dbReference type="AlphaFoldDB" id="A0A9Q1BG66"/>
<dbReference type="Gene3D" id="3.40.50.410">
    <property type="entry name" value="von Willebrand factor, type A domain"/>
    <property type="match status" value="1"/>
</dbReference>
<evidence type="ECO:0000256" key="13">
    <source>
        <dbReference type="ARBA" id="ARBA00023037"/>
    </source>
</evidence>
<feature type="disulfide bond" evidence="17">
    <location>
        <begin position="503"/>
        <end position="507"/>
    </location>
</feature>
<dbReference type="FunFam" id="2.10.25.10:FF:000075">
    <property type="entry name" value="Integrin beta"/>
    <property type="match status" value="1"/>
</dbReference>
<keyword evidence="4" id="KW-0245">EGF-like domain</keyword>
<evidence type="ECO:0000313" key="23">
    <source>
        <dbReference type="EMBL" id="KAJ8024438.1"/>
    </source>
</evidence>
<dbReference type="Pfam" id="PF23105">
    <property type="entry name" value="EGF_integrin"/>
    <property type="match status" value="1"/>
</dbReference>
<keyword evidence="10" id="KW-0460">Magnesium</keyword>
<dbReference type="PIRSF" id="PIRSF002512">
    <property type="entry name" value="Integrin_B"/>
    <property type="match status" value="1"/>
</dbReference>
<feature type="disulfide bond" evidence="17">
    <location>
        <begin position="695"/>
        <end position="767"/>
    </location>
</feature>
<evidence type="ECO:0000259" key="21">
    <source>
        <dbReference type="SMART" id="SM01241"/>
    </source>
</evidence>
<feature type="domain" description="Integrin beta subunit VWA" evidence="20">
    <location>
        <begin position="85"/>
        <end position="505"/>
    </location>
</feature>
<dbReference type="GO" id="GO:0008305">
    <property type="term" value="C:integrin complex"/>
    <property type="evidence" value="ECO:0007669"/>
    <property type="project" value="TreeGrafter"/>
</dbReference>
<dbReference type="PROSITE" id="PS00243">
    <property type="entry name" value="I_EGF_1"/>
    <property type="match status" value="1"/>
</dbReference>
<feature type="disulfide bond" evidence="17">
    <location>
        <begin position="663"/>
        <end position="668"/>
    </location>
</feature>
<feature type="disulfide bond" evidence="17">
    <location>
        <begin position="543"/>
        <end position="557"/>
    </location>
</feature>
<dbReference type="InterPro" id="IPR015812">
    <property type="entry name" value="Integrin_bsu"/>
</dbReference>
<keyword evidence="16" id="KW-0325">Glycoprotein</keyword>
<dbReference type="InterPro" id="IPR036349">
    <property type="entry name" value="Integrin_bsu_tail_dom_sf"/>
</dbReference>
<keyword evidence="24" id="KW-1185">Reference proteome</keyword>
<dbReference type="GO" id="GO:0046872">
    <property type="term" value="F:metal ion binding"/>
    <property type="evidence" value="ECO:0007669"/>
    <property type="project" value="UniProtKB-KW"/>
</dbReference>
<dbReference type="InterPro" id="IPR014836">
    <property type="entry name" value="Integrin_bsu_cyt_dom"/>
</dbReference>
<feature type="transmembrane region" description="Helical" evidence="19">
    <location>
        <begin position="777"/>
        <end position="799"/>
    </location>
</feature>
<evidence type="ECO:0000256" key="8">
    <source>
        <dbReference type="ARBA" id="ARBA00022737"/>
    </source>
</evidence>
<dbReference type="GO" id="GO:0005178">
    <property type="term" value="F:integrin binding"/>
    <property type="evidence" value="ECO:0007669"/>
    <property type="project" value="TreeGrafter"/>
</dbReference>
<comment type="caution">
    <text evidence="23">The sequence shown here is derived from an EMBL/GenBank/DDBJ whole genome shotgun (WGS) entry which is preliminary data.</text>
</comment>
<evidence type="ECO:0000256" key="2">
    <source>
        <dbReference type="ARBA" id="ARBA00007449"/>
    </source>
</evidence>
<evidence type="ECO:0000256" key="5">
    <source>
        <dbReference type="ARBA" id="ARBA00022692"/>
    </source>
</evidence>
<feature type="disulfide bond" evidence="17">
    <location>
        <begin position="250"/>
        <end position="253"/>
    </location>
</feature>
<dbReference type="SMART" id="SM01242">
    <property type="entry name" value="Integrin_B_tail"/>
    <property type="match status" value="1"/>
</dbReference>
<keyword evidence="8" id="KW-0677">Repeat</keyword>
<reference evidence="23" key="1">
    <citation type="submission" date="2021-10" db="EMBL/GenBank/DDBJ databases">
        <title>Tropical sea cucumber genome reveals ecological adaptation and Cuvierian tubules defense mechanism.</title>
        <authorList>
            <person name="Chen T."/>
        </authorList>
    </citation>
    <scope>NUCLEOTIDE SEQUENCE</scope>
    <source>
        <strain evidence="23">Nanhai2018</strain>
        <tissue evidence="23">Muscle</tissue>
    </source>
</reference>
<dbReference type="SMART" id="SM01241">
    <property type="entry name" value="Integrin_b_cyt"/>
    <property type="match status" value="1"/>
</dbReference>
<comment type="subcellular location">
    <subcellularLocation>
        <location evidence="1 18">Cell membrane</location>
        <topology evidence="1 18">Single-pass type I membrane protein</topology>
    </subcellularLocation>
</comment>
<evidence type="ECO:0000256" key="15">
    <source>
        <dbReference type="ARBA" id="ARBA00023157"/>
    </source>
</evidence>
<dbReference type="GO" id="GO:0016477">
    <property type="term" value="P:cell migration"/>
    <property type="evidence" value="ECO:0007669"/>
    <property type="project" value="TreeGrafter"/>
</dbReference>
<dbReference type="FunFam" id="2.10.25.10:FF:000036">
    <property type="entry name" value="Integrin beta"/>
    <property type="match status" value="1"/>
</dbReference>
<dbReference type="SMART" id="SM00187">
    <property type="entry name" value="INB"/>
    <property type="match status" value="1"/>
</dbReference>
<dbReference type="InterPro" id="IPR002369">
    <property type="entry name" value="Integrin_bsu_VWA"/>
</dbReference>
<evidence type="ECO:0000256" key="6">
    <source>
        <dbReference type="ARBA" id="ARBA00022723"/>
    </source>
</evidence>
<dbReference type="PRINTS" id="PR01186">
    <property type="entry name" value="INTEGRINB"/>
</dbReference>
<feature type="disulfide bond" evidence="17">
    <location>
        <begin position="670"/>
        <end position="680"/>
    </location>
</feature>
<dbReference type="SUPFAM" id="SSF69687">
    <property type="entry name" value="Integrin beta tail domain"/>
    <property type="match status" value="1"/>
</dbReference>
<evidence type="ECO:0000256" key="3">
    <source>
        <dbReference type="ARBA" id="ARBA00022475"/>
    </source>
</evidence>
<feature type="disulfide bond" evidence="17">
    <location>
        <begin position="86"/>
        <end position="95"/>
    </location>
</feature>
<evidence type="ECO:0000256" key="11">
    <source>
        <dbReference type="ARBA" id="ARBA00022889"/>
    </source>
</evidence>
<keyword evidence="9" id="KW-0106">Calcium</keyword>
<keyword evidence="11 18" id="KW-0130">Cell adhesion</keyword>
<dbReference type="PANTHER" id="PTHR10082:SF60">
    <property type="entry name" value="INTEGRIN BETA-PS"/>
    <property type="match status" value="1"/>
</dbReference>
<evidence type="ECO:0000256" key="10">
    <source>
        <dbReference type="ARBA" id="ARBA00022842"/>
    </source>
</evidence>
<protein>
    <recommendedName>
        <fullName evidence="18">Integrin beta</fullName>
    </recommendedName>
</protein>
<feature type="domain" description="Integrin beta subunit tail" evidence="22">
    <location>
        <begin position="689"/>
        <end position="772"/>
    </location>
</feature>
<dbReference type="GO" id="GO:0005925">
    <property type="term" value="C:focal adhesion"/>
    <property type="evidence" value="ECO:0007669"/>
    <property type="project" value="TreeGrafter"/>
</dbReference>
<keyword evidence="14 19" id="KW-0472">Membrane</keyword>
<dbReference type="FunFam" id="3.40.50.410:FF:000002">
    <property type="entry name" value="Integrin beta"/>
    <property type="match status" value="1"/>
</dbReference>
<dbReference type="Gene3D" id="2.10.25.10">
    <property type="entry name" value="Laminin"/>
    <property type="match status" value="3"/>
</dbReference>
<feature type="disulfide bond" evidence="17">
    <location>
        <begin position="474"/>
        <end position="734"/>
    </location>
</feature>
<dbReference type="GO" id="GO:0098609">
    <property type="term" value="P:cell-cell adhesion"/>
    <property type="evidence" value="ECO:0007669"/>
    <property type="project" value="TreeGrafter"/>
</dbReference>
<feature type="disulfide bond" evidence="17">
    <location>
        <begin position="621"/>
        <end position="657"/>
    </location>
</feature>
<accession>A0A9Q1BG66</accession>
<dbReference type="SUPFAM" id="SSF53300">
    <property type="entry name" value="vWA-like"/>
    <property type="match status" value="1"/>
</dbReference>
<name>A0A9Q1BG66_HOLLE</name>
<organism evidence="23 24">
    <name type="scientific">Holothuria leucospilota</name>
    <name type="common">Black long sea cucumber</name>
    <name type="synonym">Mertensiothuria leucospilota</name>
    <dbReference type="NCBI Taxonomy" id="206669"/>
    <lineage>
        <taxon>Eukaryota</taxon>
        <taxon>Metazoa</taxon>
        <taxon>Echinodermata</taxon>
        <taxon>Eleutherozoa</taxon>
        <taxon>Echinozoa</taxon>
        <taxon>Holothuroidea</taxon>
        <taxon>Aspidochirotacea</taxon>
        <taxon>Aspidochirotida</taxon>
        <taxon>Holothuriidae</taxon>
        <taxon>Holothuria</taxon>
    </lineage>
</organism>
<dbReference type="Gene3D" id="2.60.40.1510">
    <property type="entry name" value="ntegrin, alpha v. Chain A, domain 3"/>
    <property type="match status" value="1"/>
</dbReference>
<evidence type="ECO:0000256" key="14">
    <source>
        <dbReference type="ARBA" id="ARBA00023136"/>
    </source>
</evidence>
<feature type="disulfide bond" evidence="17">
    <location>
        <begin position="631"/>
        <end position="640"/>
    </location>
</feature>
<dbReference type="InterPro" id="IPR040622">
    <property type="entry name" value="EGF_integrin_1"/>
</dbReference>
<feature type="disulfide bond" evidence="17">
    <location>
        <begin position="689"/>
        <end position="698"/>
    </location>
</feature>
<evidence type="ECO:0000256" key="1">
    <source>
        <dbReference type="ARBA" id="ARBA00004251"/>
    </source>
</evidence>
<proteinExistence type="inferred from homology"/>
<dbReference type="Pfam" id="PF17205">
    <property type="entry name" value="PSI_integrin"/>
    <property type="match status" value="1"/>
</dbReference>
<keyword evidence="6" id="KW-0479">Metal-binding</keyword>
<gene>
    <name evidence="23" type="ORF">HOLleu_34347</name>
</gene>
<dbReference type="Pfam" id="PF07974">
    <property type="entry name" value="EGF_2"/>
    <property type="match status" value="1"/>
</dbReference>
<dbReference type="Pfam" id="PF08725">
    <property type="entry name" value="Integrin_b_cyt"/>
    <property type="match status" value="1"/>
</dbReference>
<evidence type="ECO:0000256" key="18">
    <source>
        <dbReference type="RuleBase" id="RU000633"/>
    </source>
</evidence>
<dbReference type="GO" id="GO:0007160">
    <property type="term" value="P:cell-matrix adhesion"/>
    <property type="evidence" value="ECO:0007669"/>
    <property type="project" value="TreeGrafter"/>
</dbReference>
<sequence>MSVREYENQKTENRRNICFSFGDTLGVTFVTHRSITSITAQLKVFRLNNMVSVTARVACLVIVFNVYSFAEDVGVTSTCPILSKKCGDCIIIPGCAWCKNESYTEARCDTVDNLRENGCDNYENPETTIETIRNESLSDGTYVNEDGDETIAPAVQIQPQEITLKLRQGETKRIRLNVRQAIDYPVDLYYLMDLSHSMADDLRSLKILAERLADSVKGITRRIKLGFGSFVDKPMAPYINITEGKIDEPCRGCEKTYSFRNAVPLTGDLEHFEAEISRQTVSGNLDKAEGTFDAMMQVAACSDQIGWRQNARHLLLVTTDAPYHVQGDGRVAGVIKPHDGGCHLNDQNEYSDSHIYDYPSVGQLNQKLVENNILPIFSVGHSQFTKFSVLSELMQGARVAALNVDSSNILIIIKTIYQEITSNVKLTHNAPQNLDVKFTAYCGDGVTNEIPPSCSNIMLGREVSFDIDITASSCFDGASNQTSFDIYPIGLDERLTVNVEVHCSCPCESFQDFNSSFCTNGNGTLVCGVCACNQGHYGEYCQCLGQMEDEQTGSIQCKPHNQTDVICSGRGNCICGECHCHNNTETGGESSSGPYCECSDRKCPIFGGEVCGGPERGTCECIGGRINRCKCNPGYAGESCGCPTRTDTCIAQNGLICNAEGNCECGRCVCSSSKYYGEHCEQCVTCSECDLHVNCVKCKVFGEGLTESECDMCSQTIQEVDKITKSNDTSFKQCSYTDDDKCTVFFTWKKLEENDTILVSVQKTPQCATKKPHELPLFWIIIGTTVAVVMMGVLLLLLIRCYHSYLDRKEYNQFLKSQQDANWQKSENPLYNSGIQTYKNPMYGKS</sequence>
<feature type="disulfide bond" evidence="17">
    <location>
        <begin position="301"/>
        <end position="342"/>
    </location>
</feature>
<keyword evidence="3" id="KW-1003">Cell membrane</keyword>
<dbReference type="EMBL" id="JAIZAY010000018">
    <property type="protein sequence ID" value="KAJ8024438.1"/>
    <property type="molecule type" value="Genomic_DNA"/>
</dbReference>
<feature type="disulfide bond" evidence="17">
    <location>
        <begin position="518"/>
        <end position="530"/>
    </location>
</feature>
<dbReference type="Pfam" id="PF00362">
    <property type="entry name" value="Integrin_beta"/>
    <property type="match status" value="1"/>
</dbReference>
<dbReference type="SUPFAM" id="SSF103575">
    <property type="entry name" value="Plexin repeat"/>
    <property type="match status" value="1"/>
</dbReference>
<dbReference type="InterPro" id="IPR013111">
    <property type="entry name" value="EGF_extracell"/>
</dbReference>
<evidence type="ECO:0000313" key="24">
    <source>
        <dbReference type="Proteomes" id="UP001152320"/>
    </source>
</evidence>
<feature type="disulfide bond" evidence="17">
    <location>
        <begin position="575"/>
        <end position="611"/>
    </location>
</feature>
<feature type="disulfide bond" evidence="17">
    <location>
        <begin position="665"/>
        <end position="710"/>
    </location>
</feature>
<dbReference type="Gene3D" id="1.20.5.100">
    <property type="entry name" value="Cytochrome c1, transmembrane anchor, C-terminal"/>
    <property type="match status" value="1"/>
</dbReference>
<dbReference type="Gene3D" id="4.10.1240.30">
    <property type="match status" value="1"/>
</dbReference>
<feature type="disulfide bond" evidence="17">
    <location>
        <begin position="527"/>
        <end position="567"/>
    </location>
</feature>
<feature type="disulfide bond" evidence="17">
    <location>
        <begin position="573"/>
        <end position="578"/>
    </location>
</feature>
<keyword evidence="7" id="KW-0732">Signal</keyword>
<keyword evidence="15 17" id="KW-1015">Disulfide bond</keyword>
<dbReference type="InterPro" id="IPR033760">
    <property type="entry name" value="Integrin_beta_N"/>
</dbReference>
<feature type="disulfide bond" evidence="17">
    <location>
        <begin position="532"/>
        <end position="541"/>
    </location>
</feature>
<dbReference type="InterPro" id="IPR057073">
    <property type="entry name" value="EGF_integrin_2"/>
</dbReference>
<evidence type="ECO:0000256" key="9">
    <source>
        <dbReference type="ARBA" id="ARBA00022837"/>
    </source>
</evidence>
<keyword evidence="12 19" id="KW-1133">Transmembrane helix</keyword>
<dbReference type="PANTHER" id="PTHR10082">
    <property type="entry name" value="INTEGRIN BETA SUBUNIT"/>
    <property type="match status" value="1"/>
</dbReference>
<dbReference type="SUPFAM" id="SSF69179">
    <property type="entry name" value="Integrin domains"/>
    <property type="match status" value="1"/>
</dbReference>
<keyword evidence="13 18" id="KW-0401">Integrin</keyword>
<dbReference type="SUPFAM" id="SSF57196">
    <property type="entry name" value="EGF/Laminin"/>
    <property type="match status" value="1"/>
</dbReference>
<feature type="disulfide bond" evidence="17">
    <location>
        <begin position="598"/>
        <end position="603"/>
    </location>
</feature>
<dbReference type="InterPro" id="IPR032695">
    <property type="entry name" value="Integrin_dom_sf"/>
</dbReference>
<evidence type="ECO:0000256" key="17">
    <source>
        <dbReference type="PIRSR" id="PIRSR002512-1"/>
    </source>
</evidence>
<feature type="disulfide bond" evidence="17">
    <location>
        <begin position="89"/>
        <end position="119"/>
    </location>
</feature>
<dbReference type="GO" id="GO:0009986">
    <property type="term" value="C:cell surface"/>
    <property type="evidence" value="ECO:0007669"/>
    <property type="project" value="TreeGrafter"/>
</dbReference>
<feature type="domain" description="Integrin beta subunit cytoplasmic" evidence="21">
    <location>
        <begin position="800"/>
        <end position="845"/>
    </location>
</feature>
<evidence type="ECO:0000256" key="4">
    <source>
        <dbReference type="ARBA" id="ARBA00022536"/>
    </source>
</evidence>
<evidence type="ECO:0000256" key="16">
    <source>
        <dbReference type="ARBA" id="ARBA00023180"/>
    </source>
</evidence>
<dbReference type="Pfam" id="PF18372">
    <property type="entry name" value="I-EGF_1"/>
    <property type="match status" value="1"/>
</dbReference>
<dbReference type="Proteomes" id="UP001152320">
    <property type="component" value="Chromosome 18"/>
</dbReference>
<feature type="disulfide bond" evidence="17">
    <location>
        <begin position="580"/>
        <end position="596"/>
    </location>
</feature>
<comment type="similarity">
    <text evidence="2 18">Belongs to the integrin beta chain family.</text>
</comment>
<dbReference type="GO" id="GO:0007229">
    <property type="term" value="P:integrin-mediated signaling pathway"/>
    <property type="evidence" value="ECO:0007669"/>
    <property type="project" value="UniProtKB-KW"/>
</dbReference>
<dbReference type="OrthoDB" id="5956021at2759"/>